<dbReference type="PRINTS" id="PR01415">
    <property type="entry name" value="ANKYRIN"/>
</dbReference>
<dbReference type="GO" id="GO:0005737">
    <property type="term" value="C:cytoplasm"/>
    <property type="evidence" value="ECO:0007669"/>
    <property type="project" value="TreeGrafter"/>
</dbReference>
<feature type="transmembrane region" description="Helical" evidence="4">
    <location>
        <begin position="308"/>
        <end position="327"/>
    </location>
</feature>
<organism evidence="5 6">
    <name type="scientific">Anthostomella pinea</name>
    <dbReference type="NCBI Taxonomy" id="933095"/>
    <lineage>
        <taxon>Eukaryota</taxon>
        <taxon>Fungi</taxon>
        <taxon>Dikarya</taxon>
        <taxon>Ascomycota</taxon>
        <taxon>Pezizomycotina</taxon>
        <taxon>Sordariomycetes</taxon>
        <taxon>Xylariomycetidae</taxon>
        <taxon>Xylariales</taxon>
        <taxon>Xylariaceae</taxon>
        <taxon>Anthostomella</taxon>
    </lineage>
</organism>
<dbReference type="SUPFAM" id="SSF48403">
    <property type="entry name" value="Ankyrin repeat"/>
    <property type="match status" value="1"/>
</dbReference>
<dbReference type="PROSITE" id="PS50297">
    <property type="entry name" value="ANK_REP_REGION"/>
    <property type="match status" value="4"/>
</dbReference>
<dbReference type="Pfam" id="PF12796">
    <property type="entry name" value="Ank_2"/>
    <property type="match status" value="3"/>
</dbReference>
<dbReference type="PANTHER" id="PTHR24198">
    <property type="entry name" value="ANKYRIN REPEAT AND PROTEIN KINASE DOMAIN-CONTAINING PROTEIN"/>
    <property type="match status" value="1"/>
</dbReference>
<keyword evidence="4" id="KW-1133">Transmembrane helix</keyword>
<evidence type="ECO:0000256" key="2">
    <source>
        <dbReference type="ARBA" id="ARBA00023043"/>
    </source>
</evidence>
<dbReference type="EMBL" id="CAUWAG010000014">
    <property type="protein sequence ID" value="CAJ2510410.1"/>
    <property type="molecule type" value="Genomic_DNA"/>
</dbReference>
<feature type="repeat" description="ANK" evidence="3">
    <location>
        <begin position="23"/>
        <end position="55"/>
    </location>
</feature>
<evidence type="ECO:0000313" key="5">
    <source>
        <dbReference type="EMBL" id="CAJ2510410.1"/>
    </source>
</evidence>
<keyword evidence="4" id="KW-0812">Transmembrane</keyword>
<evidence type="ECO:0000256" key="4">
    <source>
        <dbReference type="SAM" id="Phobius"/>
    </source>
</evidence>
<feature type="repeat" description="ANK" evidence="3">
    <location>
        <begin position="89"/>
        <end position="121"/>
    </location>
</feature>
<protein>
    <submittedName>
        <fullName evidence="5">Uu.00g051130.m01.CDS01</fullName>
    </submittedName>
</protein>
<name>A0AAI8VSS8_9PEZI</name>
<dbReference type="Proteomes" id="UP001295740">
    <property type="component" value="Unassembled WGS sequence"/>
</dbReference>
<dbReference type="InterPro" id="IPR036770">
    <property type="entry name" value="Ankyrin_rpt-contain_sf"/>
</dbReference>
<keyword evidence="4" id="KW-0472">Membrane</keyword>
<gene>
    <name evidence="5" type="ORF">KHLLAP_LOCUS10878</name>
</gene>
<dbReference type="InterPro" id="IPR002110">
    <property type="entry name" value="Ankyrin_rpt"/>
</dbReference>
<evidence type="ECO:0000256" key="3">
    <source>
        <dbReference type="PROSITE-ProRule" id="PRU00023"/>
    </source>
</evidence>
<dbReference type="PANTHER" id="PTHR24198:SF165">
    <property type="entry name" value="ANKYRIN REPEAT-CONTAINING PROTEIN-RELATED"/>
    <property type="match status" value="1"/>
</dbReference>
<accession>A0AAI8VSS8</accession>
<feature type="repeat" description="ANK" evidence="3">
    <location>
        <begin position="122"/>
        <end position="154"/>
    </location>
</feature>
<keyword evidence="1" id="KW-0677">Repeat</keyword>
<reference evidence="5" key="1">
    <citation type="submission" date="2023-10" db="EMBL/GenBank/DDBJ databases">
        <authorList>
            <person name="Hackl T."/>
        </authorList>
    </citation>
    <scope>NUCLEOTIDE SEQUENCE</scope>
</reference>
<keyword evidence="2 3" id="KW-0040">ANK repeat</keyword>
<sequence length="328" mass="35892">MFGLEEIMKTKLADDDVNSVDVHGNTPLAFASAYGKDAIVHLLLENGVDIDPRNNYQLTPLALAVVNGREGVVQALVDAGADIETRGSYGHTPLHRTGRRTSTHIARILIENGADTEAENDNRRTPLAYAVINNQLDMAQLLLEKGAMIESIHFNGGPQRELDWHGISDELVNLLLAHGADIDSKDDMGRSLLFEAAQHGNTSQLEMFLSRQPSPSSVDSRDCYGSTPLSMAACHGPGKAVELLLRHESVQIDSKDDFGRTPLWWTLRNANTQLEELLRGAAARTGLTLRGVDCLPKLRAFILVTREILMYASNVSTMGLGVLILLMF</sequence>
<feature type="repeat" description="ANK" evidence="3">
    <location>
        <begin position="56"/>
        <end position="88"/>
    </location>
</feature>
<comment type="caution">
    <text evidence="5">The sequence shown here is derived from an EMBL/GenBank/DDBJ whole genome shotgun (WGS) entry which is preliminary data.</text>
</comment>
<evidence type="ECO:0000313" key="6">
    <source>
        <dbReference type="Proteomes" id="UP001295740"/>
    </source>
</evidence>
<dbReference type="Gene3D" id="1.25.40.20">
    <property type="entry name" value="Ankyrin repeat-containing domain"/>
    <property type="match status" value="3"/>
</dbReference>
<evidence type="ECO:0000256" key="1">
    <source>
        <dbReference type="ARBA" id="ARBA00022737"/>
    </source>
</evidence>
<dbReference type="SMART" id="SM00248">
    <property type="entry name" value="ANK"/>
    <property type="match status" value="7"/>
</dbReference>
<dbReference type="PROSITE" id="PS50088">
    <property type="entry name" value="ANK_REPEAT"/>
    <property type="match status" value="4"/>
</dbReference>
<keyword evidence="6" id="KW-1185">Reference proteome</keyword>
<dbReference type="AlphaFoldDB" id="A0AAI8VSS8"/>
<proteinExistence type="predicted"/>